<protein>
    <submittedName>
        <fullName evidence="1">Uncharacterized protein</fullName>
    </submittedName>
</protein>
<evidence type="ECO:0000313" key="1">
    <source>
        <dbReference type="EMBL" id="ODV87579.1"/>
    </source>
</evidence>
<proteinExistence type="predicted"/>
<dbReference type="AlphaFoldDB" id="A0A1E4T740"/>
<dbReference type="Proteomes" id="UP000094801">
    <property type="component" value="Unassembled WGS sequence"/>
</dbReference>
<organism evidence="1 2">
    <name type="scientific">[Candida] arabinofermentans NRRL YB-2248</name>
    <dbReference type="NCBI Taxonomy" id="983967"/>
    <lineage>
        <taxon>Eukaryota</taxon>
        <taxon>Fungi</taxon>
        <taxon>Dikarya</taxon>
        <taxon>Ascomycota</taxon>
        <taxon>Saccharomycotina</taxon>
        <taxon>Pichiomycetes</taxon>
        <taxon>Pichiales</taxon>
        <taxon>Pichiaceae</taxon>
        <taxon>Ogataea</taxon>
        <taxon>Ogataea/Candida clade</taxon>
    </lineage>
</organism>
<reference evidence="2" key="1">
    <citation type="submission" date="2016-04" db="EMBL/GenBank/DDBJ databases">
        <title>Comparative genomics of biotechnologically important yeasts.</title>
        <authorList>
            <consortium name="DOE Joint Genome Institute"/>
            <person name="Riley R."/>
            <person name="Haridas S."/>
            <person name="Wolfe K.H."/>
            <person name="Lopes M.R."/>
            <person name="Hittinger C.T."/>
            <person name="Goker M."/>
            <person name="Salamov A."/>
            <person name="Wisecaver J."/>
            <person name="Long T.M."/>
            <person name="Aerts A.L."/>
            <person name="Barry K."/>
            <person name="Choi C."/>
            <person name="Clum A."/>
            <person name="Coughlan A.Y."/>
            <person name="Deshpande S."/>
            <person name="Douglass A.P."/>
            <person name="Hanson S.J."/>
            <person name="Klenk H.-P."/>
            <person name="Labutti K."/>
            <person name="Lapidus A."/>
            <person name="Lindquist E."/>
            <person name="Lipzen A."/>
            <person name="Meier-Kolthoff J.P."/>
            <person name="Ohm R.A."/>
            <person name="Otillar R.P."/>
            <person name="Pangilinan J."/>
            <person name="Peng Y."/>
            <person name="Rokas A."/>
            <person name="Rosa C.A."/>
            <person name="Scheuner C."/>
            <person name="Sibirny A.A."/>
            <person name="Slot J.C."/>
            <person name="Stielow J.B."/>
            <person name="Sun H."/>
            <person name="Kurtzman C.P."/>
            <person name="Blackwell M."/>
            <person name="Grigoriev I.V."/>
            <person name="Jeffries T.W."/>
        </authorList>
    </citation>
    <scope>NUCLEOTIDE SEQUENCE [LARGE SCALE GENOMIC DNA]</scope>
    <source>
        <strain evidence="2">NRRL YB-2248</strain>
    </source>
</reference>
<name>A0A1E4T740_9ASCO</name>
<keyword evidence="2" id="KW-1185">Reference proteome</keyword>
<accession>A0A1E4T740</accession>
<evidence type="ECO:0000313" key="2">
    <source>
        <dbReference type="Proteomes" id="UP000094801"/>
    </source>
</evidence>
<dbReference type="OrthoDB" id="3996102at2759"/>
<sequence length="357" mass="41405">MKRSSSTAVTDIYRSLQRNIAKTPLDLITRQKLQSLTHNEFELPISSNRRIESETEPTLYKLLLKVSRYQELLLNIQRNGHKNSVETILQLVYIDSVPLRDRAPSWLCDFLTTHATTRISKDDFVSRYDKILKLKHLIEGYESPKYDLKGVYFDTLVDNQTPKKKSILEALGMREEKNTVAEVTKTTQTTRKGKVLKKVQEKPINAEKSKKVISNDLEQYPELIKLIRFRDEYRLKLTRKIKIPSLELTIPPTLFGTPLTNIRIANLKVKRLLALQQYFAKSQPLKTSDLHYLKSIFSETFFIKHDDDGSKRTAIKEGYRLFLENSYCVTDEGQVIPSNISQCIFDASENLVKLFKD</sequence>
<gene>
    <name evidence="1" type="ORF">CANARDRAFT_26963</name>
</gene>
<dbReference type="EMBL" id="KV453848">
    <property type="protein sequence ID" value="ODV87579.1"/>
    <property type="molecule type" value="Genomic_DNA"/>
</dbReference>